<dbReference type="Gene3D" id="3.40.50.410">
    <property type="entry name" value="von Willebrand factor, type A domain"/>
    <property type="match status" value="1"/>
</dbReference>
<dbReference type="Pfam" id="PF00092">
    <property type="entry name" value="VWA"/>
    <property type="match status" value="1"/>
</dbReference>
<dbReference type="Proteomes" id="UP000244677">
    <property type="component" value="Chromosome"/>
</dbReference>
<dbReference type="SUPFAM" id="SSF49464">
    <property type="entry name" value="Carboxypeptidase regulatory domain-like"/>
    <property type="match status" value="1"/>
</dbReference>
<dbReference type="SUPFAM" id="SSF53300">
    <property type="entry name" value="vWA-like"/>
    <property type="match status" value="1"/>
</dbReference>
<dbReference type="EMBL" id="CP020919">
    <property type="protein sequence ID" value="AWG27386.1"/>
    <property type="molecule type" value="Genomic_DNA"/>
</dbReference>
<dbReference type="PROSITE" id="PS50234">
    <property type="entry name" value="VWFA"/>
    <property type="match status" value="1"/>
</dbReference>
<dbReference type="Gene3D" id="2.170.130.10">
    <property type="entry name" value="TonB-dependent receptor, plug domain"/>
    <property type="match status" value="1"/>
</dbReference>
<dbReference type="InterPro" id="IPR002035">
    <property type="entry name" value="VWF_A"/>
</dbReference>
<dbReference type="PANTHER" id="PTHR10166">
    <property type="entry name" value="VOLTAGE-DEPENDENT CALCIUM CHANNEL SUBUNIT ALPHA-2/DELTA-RELATED"/>
    <property type="match status" value="1"/>
</dbReference>
<dbReference type="AlphaFoldDB" id="A0A2S1LUQ8"/>
<dbReference type="InterPro" id="IPR037066">
    <property type="entry name" value="Plug_dom_sf"/>
</dbReference>
<evidence type="ECO:0000259" key="1">
    <source>
        <dbReference type="PROSITE" id="PS50234"/>
    </source>
</evidence>
<dbReference type="Pfam" id="PF13715">
    <property type="entry name" value="CarbopepD_reg_2"/>
    <property type="match status" value="1"/>
</dbReference>
<dbReference type="InterPro" id="IPR008969">
    <property type="entry name" value="CarboxyPept-like_regulatory"/>
</dbReference>
<dbReference type="InterPro" id="IPR051173">
    <property type="entry name" value="Ca_channel_alpha-2/delta"/>
</dbReference>
<dbReference type="Pfam" id="PF12034">
    <property type="entry name" value="YfbK_C"/>
    <property type="match status" value="1"/>
</dbReference>
<dbReference type="SMART" id="SM00327">
    <property type="entry name" value="VWA"/>
    <property type="match status" value="1"/>
</dbReference>
<feature type="domain" description="VWFA" evidence="1">
    <location>
        <begin position="423"/>
        <end position="601"/>
    </location>
</feature>
<organism evidence="2 3">
    <name type="scientific">Flavobacterium kingsejongi</name>
    <dbReference type="NCBI Taxonomy" id="1678728"/>
    <lineage>
        <taxon>Bacteria</taxon>
        <taxon>Pseudomonadati</taxon>
        <taxon>Bacteroidota</taxon>
        <taxon>Flavobacteriia</taxon>
        <taxon>Flavobacteriales</taxon>
        <taxon>Flavobacteriaceae</taxon>
        <taxon>Flavobacterium</taxon>
    </lineage>
</organism>
<name>A0A2S1LUQ8_9FLAO</name>
<accession>A0A2S1LUQ8</accession>
<dbReference type="SUPFAM" id="SSF56935">
    <property type="entry name" value="Porins"/>
    <property type="match status" value="1"/>
</dbReference>
<reference evidence="2 3" key="1">
    <citation type="submission" date="2017-04" db="EMBL/GenBank/DDBJ databases">
        <title>Complete genome sequence of Flavobacterium kingsejong AJ004.</title>
        <authorList>
            <person name="Lee P.C."/>
        </authorList>
    </citation>
    <scope>NUCLEOTIDE SEQUENCE [LARGE SCALE GENOMIC DNA]</scope>
    <source>
        <strain evidence="2 3">AJ004</strain>
    </source>
</reference>
<proteinExistence type="predicted"/>
<dbReference type="InterPro" id="IPR036465">
    <property type="entry name" value="vWFA_dom_sf"/>
</dbReference>
<dbReference type="KEGG" id="fki:FK004_17545"/>
<dbReference type="PANTHER" id="PTHR10166:SF37">
    <property type="entry name" value="STOLID, ISOFORM H"/>
    <property type="match status" value="1"/>
</dbReference>
<dbReference type="InterPro" id="IPR022156">
    <property type="entry name" value="Uncharacterised_YfbK_N"/>
</dbReference>
<evidence type="ECO:0000313" key="2">
    <source>
        <dbReference type="EMBL" id="AWG27386.1"/>
    </source>
</evidence>
<dbReference type="Gene3D" id="2.60.40.1120">
    <property type="entry name" value="Carboxypeptidase-like, regulatory domain"/>
    <property type="match status" value="1"/>
</dbReference>
<dbReference type="InterPro" id="IPR021908">
    <property type="entry name" value="YfbK_C"/>
</dbReference>
<dbReference type="Pfam" id="PF12450">
    <property type="entry name" value="vWF_A"/>
    <property type="match status" value="1"/>
</dbReference>
<evidence type="ECO:0000313" key="3">
    <source>
        <dbReference type="Proteomes" id="UP000244677"/>
    </source>
</evidence>
<gene>
    <name evidence="2" type="ORF">FK004_17545</name>
</gene>
<keyword evidence="3" id="KW-1185">Reference proteome</keyword>
<protein>
    <submittedName>
        <fullName evidence="2">VWA domain-containing protein</fullName>
    </submittedName>
</protein>
<sequence>MAEETKPQKEATYTNYAPVMLEKATAVVEENTTAAPALAKKAAAPSTLMSRSTVTQDVIVKEISTNEITGIQTIKGTVTEGGLPLPGVSIAVVQANRGTQTDVDGNFTLQVQVGERMQFSYPGMKTTMLTVGENKEMDVALQADDQNLQEVVVMGYQKANRKTRKLAKARMEAMATPKRSNRAKQVKSDGTPTIITALAGKITGLTVTADTVQSGSTVLRAAGSQSQNQPLYIIDGVIINRRNLKKMNPEVIETITIVKSSEAEAHYGTTGKNGAIILTSKNAVFRNMTNREIRRKLRQLKKESPVSPLSAVENSEEEYDSFVENAFENPQNNPLSTFSIDVDNASYTNIRRFINNGQPVPKDAVRVEEMINFFKYNYPQPTGIHPFSITTEYSVAPWNIQHQIVRIGLQGKIIPTNELPASNFVFLIDVSGSMEDENKLPLLKASMKVLVDQLRKEDTVAIIVYAGAAGMVLPPTSGAAKQTIIAALDDLNAGGSTAGGAGIELAYKTAAEHFIKNGNNRVILATDGDFNVGSSSDKAMQSLIEEKRKSGVFLTCLGFGMGNYKDRKMELLSNKGNGNYAYIDNMQEANRFLGKEFKGSMFAIAKDVKIQIEFNPKHVQSYRLIGYENRKLRNEDFTDDAIDAGELGSGHTVTALYEIIPAGSNSPFGTSAIPLKYTDTKATAPHTDELATIKFRYKKPDGNKSTEIVQTIKNQSVPLQDASEDFRFSTAVAWFGLKLRDSEYVPNKNQQDIVALARKAKSHDPDGYKAEFIRLVETIE</sequence>
<dbReference type="CDD" id="cd01465">
    <property type="entry name" value="vWA_subgroup"/>
    <property type="match status" value="1"/>
</dbReference>